<dbReference type="AlphaFoldDB" id="A0A1S6IN79"/>
<keyword evidence="3 7" id="KW-0812">Transmembrane</keyword>
<dbReference type="STRING" id="708126.BW727_100604"/>
<keyword evidence="4 9" id="KW-0378">Hydrolase</keyword>
<dbReference type="SUPFAM" id="SSF144091">
    <property type="entry name" value="Rhomboid-like"/>
    <property type="match status" value="1"/>
</dbReference>
<feature type="transmembrane region" description="Helical" evidence="7">
    <location>
        <begin position="41"/>
        <end position="61"/>
    </location>
</feature>
<evidence type="ECO:0000259" key="8">
    <source>
        <dbReference type="Pfam" id="PF01694"/>
    </source>
</evidence>
<evidence type="ECO:0000256" key="3">
    <source>
        <dbReference type="ARBA" id="ARBA00022692"/>
    </source>
</evidence>
<reference evidence="9 10" key="1">
    <citation type="journal article" date="2014" name="Int. J. Syst. Evol. Microbiol.">
        <title>Jeotgalibaca dankookensis gen. nov., sp. nov., a member of the family Carnobacteriaceae, isolated from seujeot (Korean traditional food).</title>
        <authorList>
            <person name="Lee D.G."/>
            <person name="Trujillo M.E."/>
            <person name="Kang H."/>
            <person name="Ahn T.Y."/>
        </authorList>
    </citation>
    <scope>NUCLEOTIDE SEQUENCE [LARGE SCALE GENOMIC DNA]</scope>
    <source>
        <strain evidence="9 10">EX-07</strain>
    </source>
</reference>
<dbReference type="RefSeq" id="WP_227807217.1">
    <property type="nucleotide sequence ID" value="NZ_BBYN01000037.1"/>
</dbReference>
<comment type="similarity">
    <text evidence="2">Belongs to the peptidase S54 family.</text>
</comment>
<comment type="subcellular location">
    <subcellularLocation>
        <location evidence="1">Membrane</location>
        <topology evidence="1">Multi-pass membrane protein</topology>
    </subcellularLocation>
</comment>
<evidence type="ECO:0000256" key="6">
    <source>
        <dbReference type="ARBA" id="ARBA00023136"/>
    </source>
</evidence>
<protein>
    <submittedName>
        <fullName evidence="9">Rhomboid protease GluP</fullName>
        <ecNumber evidence="9">3.4.21.105</ecNumber>
    </submittedName>
</protein>
<dbReference type="GO" id="GO:0006508">
    <property type="term" value="P:proteolysis"/>
    <property type="evidence" value="ECO:0007669"/>
    <property type="project" value="UniProtKB-KW"/>
</dbReference>
<dbReference type="PANTHER" id="PTHR43731">
    <property type="entry name" value="RHOMBOID PROTEASE"/>
    <property type="match status" value="1"/>
</dbReference>
<keyword evidence="10" id="KW-1185">Reference proteome</keyword>
<gene>
    <name evidence="9" type="primary">gluP</name>
    <name evidence="9" type="ORF">BW727_100604</name>
</gene>
<dbReference type="EC" id="3.4.21.105" evidence="9"/>
<evidence type="ECO:0000256" key="5">
    <source>
        <dbReference type="ARBA" id="ARBA00022989"/>
    </source>
</evidence>
<evidence type="ECO:0000256" key="7">
    <source>
        <dbReference type="SAM" id="Phobius"/>
    </source>
</evidence>
<dbReference type="InterPro" id="IPR022764">
    <property type="entry name" value="Peptidase_S54_rhomboid_dom"/>
</dbReference>
<dbReference type="Pfam" id="PF01694">
    <property type="entry name" value="Rhomboid"/>
    <property type="match status" value="1"/>
</dbReference>
<evidence type="ECO:0000313" key="10">
    <source>
        <dbReference type="Proteomes" id="UP000188993"/>
    </source>
</evidence>
<dbReference type="PANTHER" id="PTHR43731:SF14">
    <property type="entry name" value="PRESENILIN-ASSOCIATED RHOMBOID-LIKE PROTEIN, MITOCHONDRIAL"/>
    <property type="match status" value="1"/>
</dbReference>
<dbReference type="GO" id="GO:0004252">
    <property type="term" value="F:serine-type endopeptidase activity"/>
    <property type="evidence" value="ECO:0007669"/>
    <property type="project" value="InterPro"/>
</dbReference>
<dbReference type="GO" id="GO:0016020">
    <property type="term" value="C:membrane"/>
    <property type="evidence" value="ECO:0007669"/>
    <property type="project" value="UniProtKB-SubCell"/>
</dbReference>
<feature type="transmembrane region" description="Helical" evidence="7">
    <location>
        <begin position="99"/>
        <end position="117"/>
    </location>
</feature>
<dbReference type="Gene3D" id="1.20.1540.10">
    <property type="entry name" value="Rhomboid-like"/>
    <property type="match status" value="1"/>
</dbReference>
<evidence type="ECO:0000256" key="4">
    <source>
        <dbReference type="ARBA" id="ARBA00022801"/>
    </source>
</evidence>
<sequence>MKNLNINKSFLKQKPVMTYLFLALQLFVYVLLSLNGGSTNTYTLIAFGAKFSPAIIAGEWWRLVTPIFIHIGFTHILLNSITLYYLGSQMEWILGSWRFAIVYLLGGIMGNTMSFAFSPSVSAGASTSLFGLFAAAIVLGRFYPTNYTIRSTAQGFAILIALNFVSGIISPGIDNWGHLGGVLGGGLAAILLGVPRLRAINLKTRTIASLAYIILFSLFVVIGTF</sequence>
<name>A0A1S6IN79_9LACT</name>
<accession>A0A1S6IN79</accession>
<feature type="transmembrane region" description="Helical" evidence="7">
    <location>
        <begin position="179"/>
        <end position="195"/>
    </location>
</feature>
<keyword evidence="5 7" id="KW-1133">Transmembrane helix</keyword>
<keyword evidence="6 7" id="KW-0472">Membrane</keyword>
<feature type="transmembrane region" description="Helical" evidence="7">
    <location>
        <begin position="67"/>
        <end position="87"/>
    </location>
</feature>
<evidence type="ECO:0000256" key="1">
    <source>
        <dbReference type="ARBA" id="ARBA00004141"/>
    </source>
</evidence>
<proteinExistence type="inferred from homology"/>
<dbReference type="InterPro" id="IPR050925">
    <property type="entry name" value="Rhomboid_protease_S54"/>
</dbReference>
<dbReference type="EMBL" id="CP019728">
    <property type="protein sequence ID" value="AQS52997.1"/>
    <property type="molecule type" value="Genomic_DNA"/>
</dbReference>
<keyword evidence="9" id="KW-0645">Protease</keyword>
<dbReference type="KEGG" id="jda:BW727_100604"/>
<feature type="domain" description="Peptidase S54 rhomboid" evidence="8">
    <location>
        <begin position="58"/>
        <end position="192"/>
    </location>
</feature>
<feature type="transmembrane region" description="Helical" evidence="7">
    <location>
        <begin position="155"/>
        <end position="173"/>
    </location>
</feature>
<feature type="transmembrane region" description="Helical" evidence="7">
    <location>
        <begin position="123"/>
        <end position="143"/>
    </location>
</feature>
<evidence type="ECO:0000313" key="9">
    <source>
        <dbReference type="EMBL" id="AQS52997.1"/>
    </source>
</evidence>
<dbReference type="Proteomes" id="UP000188993">
    <property type="component" value="Chromosome"/>
</dbReference>
<feature type="transmembrane region" description="Helical" evidence="7">
    <location>
        <begin position="16"/>
        <end position="34"/>
    </location>
</feature>
<feature type="transmembrane region" description="Helical" evidence="7">
    <location>
        <begin position="207"/>
        <end position="224"/>
    </location>
</feature>
<organism evidence="9 10">
    <name type="scientific">Jeotgalibaca dankookensis</name>
    <dbReference type="NCBI Taxonomy" id="708126"/>
    <lineage>
        <taxon>Bacteria</taxon>
        <taxon>Bacillati</taxon>
        <taxon>Bacillota</taxon>
        <taxon>Bacilli</taxon>
        <taxon>Lactobacillales</taxon>
        <taxon>Carnobacteriaceae</taxon>
        <taxon>Jeotgalibaca</taxon>
    </lineage>
</organism>
<evidence type="ECO:0000256" key="2">
    <source>
        <dbReference type="ARBA" id="ARBA00009045"/>
    </source>
</evidence>
<dbReference type="InterPro" id="IPR035952">
    <property type="entry name" value="Rhomboid-like_sf"/>
</dbReference>